<dbReference type="InterPro" id="IPR003675">
    <property type="entry name" value="Rce1/LyrA-like_dom"/>
</dbReference>
<dbReference type="Pfam" id="PF02517">
    <property type="entry name" value="Rce1-like"/>
    <property type="match status" value="1"/>
</dbReference>
<feature type="transmembrane region" description="Helical" evidence="1">
    <location>
        <begin position="140"/>
        <end position="163"/>
    </location>
</feature>
<feature type="domain" description="CAAX prenyl protease 2/Lysostaphin resistance protein A-like" evidence="2">
    <location>
        <begin position="143"/>
        <end position="237"/>
    </location>
</feature>
<organism evidence="3 4">
    <name type="scientific">Calothrix parasitica NIES-267</name>
    <dbReference type="NCBI Taxonomy" id="1973488"/>
    <lineage>
        <taxon>Bacteria</taxon>
        <taxon>Bacillati</taxon>
        <taxon>Cyanobacteriota</taxon>
        <taxon>Cyanophyceae</taxon>
        <taxon>Nostocales</taxon>
        <taxon>Calotrichaceae</taxon>
        <taxon>Calothrix</taxon>
    </lineage>
</organism>
<dbReference type="AlphaFoldDB" id="A0A1Z4LZ43"/>
<evidence type="ECO:0000313" key="4">
    <source>
        <dbReference type="Proteomes" id="UP000218418"/>
    </source>
</evidence>
<keyword evidence="4" id="KW-1185">Reference proteome</keyword>
<feature type="transmembrane region" description="Helical" evidence="1">
    <location>
        <begin position="69"/>
        <end position="88"/>
    </location>
</feature>
<gene>
    <name evidence="3" type="ORF">NIES267_59990</name>
</gene>
<sequence length="291" mass="32635">MFFLFGLTANAGLFDNNLLNRWENAPALVVIIAFFIAWIIFWLPIGFILTKLLHWTPKQPLQEQQKIPLIVSLYLLVPVTLFLTNLLTNQSFTDYGWVGNFSILYSLLLGFGWGVLSLVFVFGCQFYFGLCEFKLSNPESVPSTLLSIILVALLVGAVEELVFRGFLLTQLEQTYSVWIGAIFSSLIFAILHLVWERRETVPQLPGLWLMGMVLVLARFADGGNLGLAWGLHAGWVWSIASIDTLDLVKYTDNNLDWITGKNKKPLAGVAGIFCMVITAAALYFVMSKLDI</sequence>
<proteinExistence type="predicted"/>
<keyword evidence="1" id="KW-0812">Transmembrane</keyword>
<keyword evidence="1" id="KW-1133">Transmembrane helix</keyword>
<dbReference type="PANTHER" id="PTHR39430:SF1">
    <property type="entry name" value="PROTEASE"/>
    <property type="match status" value="1"/>
</dbReference>
<name>A0A1Z4LZ43_9CYAN</name>
<evidence type="ECO:0000313" key="3">
    <source>
        <dbReference type="EMBL" id="BAY86490.1"/>
    </source>
</evidence>
<dbReference type="GO" id="GO:0080120">
    <property type="term" value="P:CAAX-box protein maturation"/>
    <property type="evidence" value="ECO:0007669"/>
    <property type="project" value="UniProtKB-ARBA"/>
</dbReference>
<reference evidence="3 4" key="1">
    <citation type="submission" date="2017-06" db="EMBL/GenBank/DDBJ databases">
        <title>Genome sequencing of cyanobaciteial culture collection at National Institute for Environmental Studies (NIES).</title>
        <authorList>
            <person name="Hirose Y."/>
            <person name="Shimura Y."/>
            <person name="Fujisawa T."/>
            <person name="Nakamura Y."/>
            <person name="Kawachi M."/>
        </authorList>
    </citation>
    <scope>NUCLEOTIDE SEQUENCE [LARGE SCALE GENOMIC DNA]</scope>
    <source>
        <strain evidence="3 4">NIES-267</strain>
    </source>
</reference>
<feature type="transmembrane region" description="Helical" evidence="1">
    <location>
        <begin position="27"/>
        <end position="49"/>
    </location>
</feature>
<dbReference type="Proteomes" id="UP000218418">
    <property type="component" value="Chromosome"/>
</dbReference>
<protein>
    <submittedName>
        <fullName evidence="3">Abortive infection protein</fullName>
    </submittedName>
</protein>
<feature type="transmembrane region" description="Helical" evidence="1">
    <location>
        <begin position="103"/>
        <end position="128"/>
    </location>
</feature>
<dbReference type="EMBL" id="AP018227">
    <property type="protein sequence ID" value="BAY86490.1"/>
    <property type="molecule type" value="Genomic_DNA"/>
</dbReference>
<evidence type="ECO:0000256" key="1">
    <source>
        <dbReference type="SAM" id="Phobius"/>
    </source>
</evidence>
<feature type="transmembrane region" description="Helical" evidence="1">
    <location>
        <begin position="175"/>
        <end position="194"/>
    </location>
</feature>
<keyword evidence="1" id="KW-0472">Membrane</keyword>
<dbReference type="PANTHER" id="PTHR39430">
    <property type="entry name" value="MEMBRANE-ASSOCIATED PROTEASE-RELATED"/>
    <property type="match status" value="1"/>
</dbReference>
<accession>A0A1Z4LZ43</accession>
<feature type="transmembrane region" description="Helical" evidence="1">
    <location>
        <begin position="201"/>
        <end position="220"/>
    </location>
</feature>
<dbReference type="OrthoDB" id="3034706at2"/>
<dbReference type="GO" id="GO:0004175">
    <property type="term" value="F:endopeptidase activity"/>
    <property type="evidence" value="ECO:0007669"/>
    <property type="project" value="UniProtKB-ARBA"/>
</dbReference>
<evidence type="ECO:0000259" key="2">
    <source>
        <dbReference type="Pfam" id="PF02517"/>
    </source>
</evidence>
<feature type="transmembrane region" description="Helical" evidence="1">
    <location>
        <begin position="266"/>
        <end position="286"/>
    </location>
</feature>